<organism evidence="2 3">
    <name type="scientific">Advenella kashmirensis W13003</name>
    <dbReference type="NCBI Taxonomy" id="1424334"/>
    <lineage>
        <taxon>Bacteria</taxon>
        <taxon>Pseudomonadati</taxon>
        <taxon>Pseudomonadota</taxon>
        <taxon>Betaproteobacteria</taxon>
        <taxon>Burkholderiales</taxon>
        <taxon>Alcaligenaceae</taxon>
    </lineage>
</organism>
<protein>
    <submittedName>
        <fullName evidence="2">Sulfatase-modifying factor 1</fullName>
    </submittedName>
</protein>
<dbReference type="Pfam" id="PF03781">
    <property type="entry name" value="FGE-sulfatase"/>
    <property type="match status" value="1"/>
</dbReference>
<dbReference type="STRING" id="1424334.W822_12380"/>
<dbReference type="InterPro" id="IPR005532">
    <property type="entry name" value="SUMF_dom"/>
</dbReference>
<dbReference type="Proteomes" id="UP000018733">
    <property type="component" value="Unassembled WGS sequence"/>
</dbReference>
<dbReference type="HOGENOM" id="CLU_012431_4_0_4"/>
<dbReference type="EMBL" id="AYXT01000010">
    <property type="protein sequence ID" value="ETF01600.1"/>
    <property type="molecule type" value="Genomic_DNA"/>
</dbReference>
<evidence type="ECO:0000259" key="1">
    <source>
        <dbReference type="Pfam" id="PF03781"/>
    </source>
</evidence>
<evidence type="ECO:0000313" key="3">
    <source>
        <dbReference type="Proteomes" id="UP000018733"/>
    </source>
</evidence>
<dbReference type="GO" id="GO:0120147">
    <property type="term" value="F:formylglycine-generating oxidase activity"/>
    <property type="evidence" value="ECO:0007669"/>
    <property type="project" value="TreeGrafter"/>
</dbReference>
<dbReference type="eggNOG" id="COG1262">
    <property type="taxonomic scope" value="Bacteria"/>
</dbReference>
<accession>V8QQM7</accession>
<dbReference type="InterPro" id="IPR051043">
    <property type="entry name" value="Sulfatase_Mod_Factor_Kinase"/>
</dbReference>
<dbReference type="PANTHER" id="PTHR23150">
    <property type="entry name" value="SULFATASE MODIFYING FACTOR 1, 2"/>
    <property type="match status" value="1"/>
</dbReference>
<dbReference type="InterPro" id="IPR016187">
    <property type="entry name" value="CTDL_fold"/>
</dbReference>
<dbReference type="Gene3D" id="3.90.1580.10">
    <property type="entry name" value="paralog of FGE (formylglycine-generating enzyme)"/>
    <property type="match status" value="1"/>
</dbReference>
<dbReference type="AlphaFoldDB" id="V8QQM7"/>
<gene>
    <name evidence="2" type="ORF">W822_12380</name>
</gene>
<dbReference type="OrthoDB" id="9768004at2"/>
<dbReference type="InterPro" id="IPR042095">
    <property type="entry name" value="SUMF_sf"/>
</dbReference>
<dbReference type="PATRIC" id="fig|1424334.3.peg.2490"/>
<name>V8QQM7_9BURK</name>
<comment type="caution">
    <text evidence="2">The sequence shown here is derived from an EMBL/GenBank/DDBJ whole genome shotgun (WGS) entry which is preliminary data.</text>
</comment>
<sequence>MVWIEGGCFAMGSDSHYYEEAPARQVTVGGFWIDVTPVTNAAFTHFVNETGYITVAERTPDIADYPGAAVETLMPGALAFVPPDGPVSMDDPYRWWNFVAGANWRHPYGPDSSIDGLSDHPVVQIAYEDAAAFAQWSGKRLPTEAEWEYAARGGLDGATYCWGDELMPQGKFMANTWQGSFPWQNLALDGYERTSRVGAFPANQYGLFDMAGNVWEWVEDWYVAQPRANARSCCVIANPAGPKKSDSYDPVQSDIAIPRKVVKGGSFLCAPSYCDRFRPAARQAQMIDTGACHIGFRCVVR</sequence>
<dbReference type="PANTHER" id="PTHR23150:SF19">
    <property type="entry name" value="FORMYLGLYCINE-GENERATING ENZYME"/>
    <property type="match status" value="1"/>
</dbReference>
<evidence type="ECO:0000313" key="2">
    <source>
        <dbReference type="EMBL" id="ETF01600.1"/>
    </source>
</evidence>
<proteinExistence type="predicted"/>
<keyword evidence="3" id="KW-1185">Reference proteome</keyword>
<reference evidence="2 3" key="1">
    <citation type="journal article" date="2014" name="Genome Announc.">
        <title>Draft Genome Sequence of Advenella kashmirensis Strain W13003, a Polycyclic Aromatic Hydrocarbon-Degrading Bacterium.</title>
        <authorList>
            <person name="Wang X."/>
            <person name="Jin D."/>
            <person name="Zhou L."/>
            <person name="Wu L."/>
            <person name="An W."/>
            <person name="Zhao L."/>
        </authorList>
    </citation>
    <scope>NUCLEOTIDE SEQUENCE [LARGE SCALE GENOMIC DNA]</scope>
    <source>
        <strain evidence="2 3">W13003</strain>
    </source>
</reference>
<dbReference type="SUPFAM" id="SSF56436">
    <property type="entry name" value="C-type lectin-like"/>
    <property type="match status" value="1"/>
</dbReference>
<feature type="domain" description="Sulfatase-modifying factor enzyme-like" evidence="1">
    <location>
        <begin position="1"/>
        <end position="299"/>
    </location>
</feature>